<protein>
    <submittedName>
        <fullName evidence="2">Uncharacterized protein</fullName>
    </submittedName>
</protein>
<reference evidence="2 3" key="1">
    <citation type="submission" date="2016-05" db="EMBL/GenBank/DDBJ databases">
        <title>Genome sequencing reveals origins of a unique bacterial endosymbiosis in the earliest lineages of terrestrial Fungi.</title>
        <authorList>
            <consortium name="DOE Joint Genome Institute"/>
            <person name="Uehling J."/>
            <person name="Gryganskyi A."/>
            <person name="Hameed K."/>
            <person name="Tschaplinski T."/>
            <person name="Misztal P."/>
            <person name="Wu S."/>
            <person name="Desiro A."/>
            <person name="Vande Pol N."/>
            <person name="Du Z.-Y."/>
            <person name="Zienkiewicz A."/>
            <person name="Zienkiewicz K."/>
            <person name="Morin E."/>
            <person name="Tisserant E."/>
            <person name="Splivallo R."/>
            <person name="Hainaut M."/>
            <person name="Henrissat B."/>
            <person name="Ohm R."/>
            <person name="Kuo A."/>
            <person name="Yan J."/>
            <person name="Lipzen A."/>
            <person name="Nolan M."/>
            <person name="Labutti K."/>
            <person name="Barry K."/>
            <person name="Goldstein A."/>
            <person name="Labbe J."/>
            <person name="Schadt C."/>
            <person name="Tuskan G."/>
            <person name="Grigoriev I."/>
            <person name="Martin F."/>
            <person name="Vilgalys R."/>
            <person name="Bonito G."/>
        </authorList>
    </citation>
    <scope>NUCLEOTIDE SEQUENCE [LARGE SCALE GENOMIC DNA]</scope>
    <source>
        <strain evidence="2 3">AG-77</strain>
    </source>
</reference>
<dbReference type="Proteomes" id="UP000078512">
    <property type="component" value="Unassembled WGS sequence"/>
</dbReference>
<evidence type="ECO:0000313" key="3">
    <source>
        <dbReference type="Proteomes" id="UP000078512"/>
    </source>
</evidence>
<dbReference type="OrthoDB" id="2417687at2759"/>
<feature type="region of interest" description="Disordered" evidence="1">
    <location>
        <begin position="37"/>
        <end position="65"/>
    </location>
</feature>
<evidence type="ECO:0000256" key="1">
    <source>
        <dbReference type="SAM" id="MobiDB-lite"/>
    </source>
</evidence>
<proteinExistence type="predicted"/>
<organism evidence="2 3">
    <name type="scientific">Linnemannia elongata AG-77</name>
    <dbReference type="NCBI Taxonomy" id="1314771"/>
    <lineage>
        <taxon>Eukaryota</taxon>
        <taxon>Fungi</taxon>
        <taxon>Fungi incertae sedis</taxon>
        <taxon>Mucoromycota</taxon>
        <taxon>Mortierellomycotina</taxon>
        <taxon>Mortierellomycetes</taxon>
        <taxon>Mortierellales</taxon>
        <taxon>Mortierellaceae</taxon>
        <taxon>Linnemannia</taxon>
    </lineage>
</organism>
<gene>
    <name evidence="2" type="ORF">K457DRAFT_651352</name>
</gene>
<evidence type="ECO:0000313" key="2">
    <source>
        <dbReference type="EMBL" id="OAQ35178.1"/>
    </source>
</evidence>
<keyword evidence="3" id="KW-1185">Reference proteome</keyword>
<feature type="region of interest" description="Disordered" evidence="1">
    <location>
        <begin position="1"/>
        <end position="24"/>
    </location>
</feature>
<accession>A0A197KDD8</accession>
<dbReference type="EMBL" id="KV442015">
    <property type="protein sequence ID" value="OAQ35178.1"/>
    <property type="molecule type" value="Genomic_DNA"/>
</dbReference>
<sequence>MLPHLNQSRPGAHTRSSHHEHYTGSCPLSCPARRATHHHTSQHYPNASAGPAPFHPHHPNLDASKLHPAFSGLFFQQRRTYTTMQQQQPPPLPQNHIGLNSPGWPSIQPPPPGTAGLGDVRLQQEAPILDHYAGGGGGGGGGVGSAVGGGGGGPSPMMMMDPARTSPIFYGYASKPDKPKM</sequence>
<name>A0A197KDD8_9FUNG</name>
<dbReference type="AlphaFoldDB" id="A0A197KDD8"/>